<dbReference type="EMBL" id="QSHO01000004">
    <property type="protein sequence ID" value="RHC18525.1"/>
    <property type="molecule type" value="Genomic_DNA"/>
</dbReference>
<organism evidence="5 6">
    <name type="scientific">Roseburia intestinalis</name>
    <dbReference type="NCBI Taxonomy" id="166486"/>
    <lineage>
        <taxon>Bacteria</taxon>
        <taxon>Bacillati</taxon>
        <taxon>Bacillota</taxon>
        <taxon>Clostridia</taxon>
        <taxon>Lachnospirales</taxon>
        <taxon>Lachnospiraceae</taxon>
        <taxon>Roseburia</taxon>
    </lineage>
</organism>
<gene>
    <name evidence="5" type="ORF">DW856_06140</name>
</gene>
<evidence type="ECO:0000256" key="2">
    <source>
        <dbReference type="ARBA" id="ARBA00023125"/>
    </source>
</evidence>
<keyword evidence="1" id="KW-0805">Transcription regulation</keyword>
<evidence type="ECO:0000259" key="4">
    <source>
        <dbReference type="PROSITE" id="PS50932"/>
    </source>
</evidence>
<dbReference type="SMART" id="SM00354">
    <property type="entry name" value="HTH_LACI"/>
    <property type="match status" value="1"/>
</dbReference>
<reference evidence="5 6" key="1">
    <citation type="submission" date="2018-08" db="EMBL/GenBank/DDBJ databases">
        <title>A genome reference for cultivated species of the human gut microbiota.</title>
        <authorList>
            <person name="Zou Y."/>
            <person name="Xue W."/>
            <person name="Luo G."/>
        </authorList>
    </citation>
    <scope>NUCLEOTIDE SEQUENCE [LARGE SCALE GENOMIC DNA]</scope>
    <source>
        <strain evidence="5 6">AM37-1AC</strain>
    </source>
</reference>
<evidence type="ECO:0000256" key="1">
    <source>
        <dbReference type="ARBA" id="ARBA00023015"/>
    </source>
</evidence>
<proteinExistence type="predicted"/>
<sequence length="335" mass="38421">MKYNAEERRDYMATIKEIAKLAHVSAATVSRVLNQDETLSVTPEVKKQIIKIAHELKYVPPKMRHAKRDRQIVIGVADWHIVRRDRPDVSITSEDILSGSIAQKADIAFLRLIYGEVKQVDGIIAFGLFSEVEVDFLRSLSTAILFVNSDKKDYEFDQILMDYEQGLNDMVHYLMDEKEYRSIGYIGGIYEDDMVRIGARRLNGLKQILQKKGCYREDYFKVGEISHESGYSLTKEMLLTKDVPEVLILGNDEVAEGALEAIKELKYRIPKDVAVVVYRDIETLSTKYPTYTSLRMLPDIVWTTAIKLLLERLLDGRRDTMKVYLPTKLELGDSA</sequence>
<evidence type="ECO:0000313" key="6">
    <source>
        <dbReference type="Proteomes" id="UP000283513"/>
    </source>
</evidence>
<dbReference type="Gene3D" id="3.40.50.2300">
    <property type="match status" value="2"/>
</dbReference>
<accession>A0A3R6B7V2</accession>
<dbReference type="Pfam" id="PF13377">
    <property type="entry name" value="Peripla_BP_3"/>
    <property type="match status" value="1"/>
</dbReference>
<dbReference type="PROSITE" id="PS00356">
    <property type="entry name" value="HTH_LACI_1"/>
    <property type="match status" value="1"/>
</dbReference>
<dbReference type="PANTHER" id="PTHR30146">
    <property type="entry name" value="LACI-RELATED TRANSCRIPTIONAL REPRESSOR"/>
    <property type="match status" value="1"/>
</dbReference>
<dbReference type="Gene3D" id="1.10.260.40">
    <property type="entry name" value="lambda repressor-like DNA-binding domains"/>
    <property type="match status" value="1"/>
</dbReference>
<dbReference type="InterPro" id="IPR010982">
    <property type="entry name" value="Lambda_DNA-bd_dom_sf"/>
</dbReference>
<dbReference type="InterPro" id="IPR000843">
    <property type="entry name" value="HTH_LacI"/>
</dbReference>
<dbReference type="PROSITE" id="PS50932">
    <property type="entry name" value="HTH_LACI_2"/>
    <property type="match status" value="1"/>
</dbReference>
<keyword evidence="2" id="KW-0238">DNA-binding</keyword>
<protein>
    <submittedName>
        <fullName evidence="5">LacI family transcriptional regulator</fullName>
    </submittedName>
</protein>
<dbReference type="PRINTS" id="PR00036">
    <property type="entry name" value="HTHLACI"/>
</dbReference>
<dbReference type="Proteomes" id="UP000283513">
    <property type="component" value="Unassembled WGS sequence"/>
</dbReference>
<dbReference type="Pfam" id="PF00356">
    <property type="entry name" value="LacI"/>
    <property type="match status" value="1"/>
</dbReference>
<comment type="caution">
    <text evidence="5">The sequence shown here is derived from an EMBL/GenBank/DDBJ whole genome shotgun (WGS) entry which is preliminary data.</text>
</comment>
<dbReference type="PANTHER" id="PTHR30146:SF149">
    <property type="entry name" value="HTH-TYPE TRANSCRIPTIONAL REGULATOR EBGR"/>
    <property type="match status" value="1"/>
</dbReference>
<name>A0A3R6B7V2_9FIRM</name>
<evidence type="ECO:0000313" key="5">
    <source>
        <dbReference type="EMBL" id="RHC18525.1"/>
    </source>
</evidence>
<feature type="domain" description="HTH lacI-type" evidence="4">
    <location>
        <begin position="13"/>
        <end position="68"/>
    </location>
</feature>
<evidence type="ECO:0000256" key="3">
    <source>
        <dbReference type="ARBA" id="ARBA00023163"/>
    </source>
</evidence>
<keyword evidence="3" id="KW-0804">Transcription</keyword>
<dbReference type="SUPFAM" id="SSF47413">
    <property type="entry name" value="lambda repressor-like DNA-binding domains"/>
    <property type="match status" value="1"/>
</dbReference>
<dbReference type="AlphaFoldDB" id="A0A3R6B7V2"/>
<dbReference type="InterPro" id="IPR028082">
    <property type="entry name" value="Peripla_BP_I"/>
</dbReference>
<dbReference type="GO" id="GO:0003700">
    <property type="term" value="F:DNA-binding transcription factor activity"/>
    <property type="evidence" value="ECO:0007669"/>
    <property type="project" value="TreeGrafter"/>
</dbReference>
<dbReference type="SUPFAM" id="SSF53822">
    <property type="entry name" value="Periplasmic binding protein-like I"/>
    <property type="match status" value="1"/>
</dbReference>
<dbReference type="GO" id="GO:0000976">
    <property type="term" value="F:transcription cis-regulatory region binding"/>
    <property type="evidence" value="ECO:0007669"/>
    <property type="project" value="TreeGrafter"/>
</dbReference>
<dbReference type="CDD" id="cd01392">
    <property type="entry name" value="HTH_LacI"/>
    <property type="match status" value="1"/>
</dbReference>
<dbReference type="InterPro" id="IPR046335">
    <property type="entry name" value="LacI/GalR-like_sensor"/>
</dbReference>